<evidence type="ECO:0000256" key="1">
    <source>
        <dbReference type="ARBA" id="ARBA00004167"/>
    </source>
</evidence>
<feature type="domain" description="Translocation and assembly module TamB C-terminal" evidence="6">
    <location>
        <begin position="2"/>
        <end position="362"/>
    </location>
</feature>
<evidence type="ECO:0000256" key="3">
    <source>
        <dbReference type="ARBA" id="ARBA00022989"/>
    </source>
</evidence>
<evidence type="ECO:0000259" key="6">
    <source>
        <dbReference type="Pfam" id="PF04357"/>
    </source>
</evidence>
<evidence type="ECO:0000256" key="5">
    <source>
        <dbReference type="SAM" id="MobiDB-lite"/>
    </source>
</evidence>
<protein>
    <recommendedName>
        <fullName evidence="6">Translocation and assembly module TamB C-terminal domain-containing protein</fullName>
    </recommendedName>
</protein>
<reference evidence="7" key="1">
    <citation type="journal article" date="2014" name="Front. Microbiol.">
        <title>High frequency of phylogenetically diverse reductive dehalogenase-homologous genes in deep subseafloor sedimentary metagenomes.</title>
        <authorList>
            <person name="Kawai M."/>
            <person name="Futagami T."/>
            <person name="Toyoda A."/>
            <person name="Takaki Y."/>
            <person name="Nishi S."/>
            <person name="Hori S."/>
            <person name="Arai W."/>
            <person name="Tsubouchi T."/>
            <person name="Morono Y."/>
            <person name="Uchiyama I."/>
            <person name="Ito T."/>
            <person name="Fujiyama A."/>
            <person name="Inagaki F."/>
            <person name="Takami H."/>
        </authorList>
    </citation>
    <scope>NUCLEOTIDE SEQUENCE</scope>
    <source>
        <strain evidence="7">Expedition CK06-06</strain>
    </source>
</reference>
<keyword evidence="2" id="KW-0812">Transmembrane</keyword>
<dbReference type="AlphaFoldDB" id="X1KCF8"/>
<dbReference type="EMBL" id="BARV01002377">
    <property type="protein sequence ID" value="GAH91325.1"/>
    <property type="molecule type" value="Genomic_DNA"/>
</dbReference>
<proteinExistence type="predicted"/>
<sequence length="399" mass="44625">EKGTHIFIPINQGRDLQENNFITYIQPDSLVVEKEKVDRQYTVDLTGLSLDFDLEVTRDATVEIIFDPKVGDIMSANGSGNIQLTLNPQNDFEIFGEYIIERGEYLFTLQNIINKRLSVQRGGRITWNGDPTGAVINMSAIYDTRAVPGVLVPEPTENLKKRMPVECHLNMEGNLLNPLLSFEIEMPTAEEETRNLLRNAISTEEELTKQFLSLLVINNFSAPSTTSGGSGSSGAGMAGVTASELLSNQLSNWLSQISNDFDIGVNYRPGDEISSDQVEVALSTQIFDDRVSIHTNVDVSDKSSNTAANQRTNTIAGDFDVDVKLTDNGKFRLKAFNRYNYDQLYKTAPYTQGVGFLYREDFNSFGELGRRYMNVFRGSKKKKKNKEKKNVSDNTTDSE</sequence>
<comment type="caution">
    <text evidence="7">The sequence shown here is derived from an EMBL/GenBank/DDBJ whole genome shotgun (WGS) entry which is preliminary data.</text>
</comment>
<evidence type="ECO:0000256" key="2">
    <source>
        <dbReference type="ARBA" id="ARBA00022692"/>
    </source>
</evidence>
<accession>X1KCF8</accession>
<comment type="subcellular location">
    <subcellularLocation>
        <location evidence="1">Membrane</location>
        <topology evidence="1">Single-pass membrane protein</topology>
    </subcellularLocation>
</comment>
<name>X1KCF8_9ZZZZ</name>
<keyword evidence="3" id="KW-1133">Transmembrane helix</keyword>
<feature type="non-terminal residue" evidence="7">
    <location>
        <position position="1"/>
    </location>
</feature>
<dbReference type="GO" id="GO:0005886">
    <property type="term" value="C:plasma membrane"/>
    <property type="evidence" value="ECO:0007669"/>
    <property type="project" value="InterPro"/>
</dbReference>
<dbReference type="InterPro" id="IPR007452">
    <property type="entry name" value="TamB_C"/>
</dbReference>
<evidence type="ECO:0000256" key="4">
    <source>
        <dbReference type="ARBA" id="ARBA00023136"/>
    </source>
</evidence>
<dbReference type="Pfam" id="PF04357">
    <property type="entry name" value="TamB"/>
    <property type="match status" value="1"/>
</dbReference>
<evidence type="ECO:0000313" key="7">
    <source>
        <dbReference type="EMBL" id="GAH91325.1"/>
    </source>
</evidence>
<gene>
    <name evidence="7" type="ORF">S06H3_06185</name>
</gene>
<organism evidence="7">
    <name type="scientific">marine sediment metagenome</name>
    <dbReference type="NCBI Taxonomy" id="412755"/>
    <lineage>
        <taxon>unclassified sequences</taxon>
        <taxon>metagenomes</taxon>
        <taxon>ecological metagenomes</taxon>
    </lineage>
</organism>
<dbReference type="GO" id="GO:0009306">
    <property type="term" value="P:protein secretion"/>
    <property type="evidence" value="ECO:0007669"/>
    <property type="project" value="InterPro"/>
</dbReference>
<keyword evidence="4" id="KW-0472">Membrane</keyword>
<feature type="region of interest" description="Disordered" evidence="5">
    <location>
        <begin position="379"/>
        <end position="399"/>
    </location>
</feature>